<comment type="caution">
    <text evidence="2">The sequence shown here is derived from an EMBL/GenBank/DDBJ whole genome shotgun (WGS) entry which is preliminary data.</text>
</comment>
<evidence type="ECO:0000313" key="3">
    <source>
        <dbReference type="Proteomes" id="UP000727407"/>
    </source>
</evidence>
<accession>A0A8J4UBR8</accession>
<proteinExistence type="predicted"/>
<evidence type="ECO:0000313" key="2">
    <source>
        <dbReference type="EMBL" id="KAF5894792.1"/>
    </source>
</evidence>
<reference evidence="2" key="1">
    <citation type="submission" date="2020-07" db="EMBL/GenBank/DDBJ databases">
        <title>Clarias magur genome sequencing, assembly and annotation.</title>
        <authorList>
            <person name="Kushwaha B."/>
            <person name="Kumar R."/>
            <person name="Das P."/>
            <person name="Joshi C.G."/>
            <person name="Kumar D."/>
            <person name="Nagpure N.S."/>
            <person name="Pandey M."/>
            <person name="Agarwal S."/>
            <person name="Srivastava S."/>
            <person name="Singh M."/>
            <person name="Sahoo L."/>
            <person name="Jayasankar P."/>
            <person name="Meher P.K."/>
            <person name="Koringa P.G."/>
            <person name="Iquebal M.A."/>
            <person name="Das S.P."/>
            <person name="Bit A."/>
            <person name="Patnaik S."/>
            <person name="Patel N."/>
            <person name="Shah T.M."/>
            <person name="Hinsu A."/>
            <person name="Jena J.K."/>
        </authorList>
    </citation>
    <scope>NUCLEOTIDE SEQUENCE</scope>
    <source>
        <strain evidence="2">CIFAMagur01</strain>
        <tissue evidence="2">Testis</tissue>
    </source>
</reference>
<dbReference type="OrthoDB" id="10498715at2759"/>
<feature type="compositionally biased region" description="Polar residues" evidence="1">
    <location>
        <begin position="28"/>
        <end position="45"/>
    </location>
</feature>
<dbReference type="EMBL" id="QNUK01000357">
    <property type="protein sequence ID" value="KAF5894792.1"/>
    <property type="molecule type" value="Genomic_DNA"/>
</dbReference>
<name>A0A8J4UBR8_CLAMG</name>
<feature type="region of interest" description="Disordered" evidence="1">
    <location>
        <begin position="28"/>
        <end position="52"/>
    </location>
</feature>
<organism evidence="2 3">
    <name type="scientific">Clarias magur</name>
    <name type="common">Asian catfish</name>
    <name type="synonym">Macropteronotus magur</name>
    <dbReference type="NCBI Taxonomy" id="1594786"/>
    <lineage>
        <taxon>Eukaryota</taxon>
        <taxon>Metazoa</taxon>
        <taxon>Chordata</taxon>
        <taxon>Craniata</taxon>
        <taxon>Vertebrata</taxon>
        <taxon>Euteleostomi</taxon>
        <taxon>Actinopterygii</taxon>
        <taxon>Neopterygii</taxon>
        <taxon>Teleostei</taxon>
        <taxon>Ostariophysi</taxon>
        <taxon>Siluriformes</taxon>
        <taxon>Clariidae</taxon>
        <taxon>Clarias</taxon>
    </lineage>
</organism>
<dbReference type="AlphaFoldDB" id="A0A8J4UBR8"/>
<evidence type="ECO:0000256" key="1">
    <source>
        <dbReference type="SAM" id="MobiDB-lite"/>
    </source>
</evidence>
<protein>
    <submittedName>
        <fullName evidence="2">Phosphatidylinositol 4-phosphate 5-kinase type-1 beta isoform X1</fullName>
    </submittedName>
</protein>
<gene>
    <name evidence="2" type="primary">pip5k1b</name>
    <name evidence="2" type="ORF">DAT39_015500</name>
</gene>
<keyword evidence="3" id="KW-1185">Reference proteome</keyword>
<dbReference type="Proteomes" id="UP000727407">
    <property type="component" value="Unassembled WGS sequence"/>
</dbReference>
<sequence>MDNGAKREERSRDLVSFVRPDIIPSSTDLHAAVSTDTMGSAPSSDDLSKPTGDGAICRGDCGNSSSTLALDDAVRSDSSHSVESDPALDVYL</sequence>
<feature type="non-terminal residue" evidence="2">
    <location>
        <position position="92"/>
    </location>
</feature>